<feature type="signal peptide" evidence="2">
    <location>
        <begin position="1"/>
        <end position="21"/>
    </location>
</feature>
<dbReference type="Pfam" id="PF07731">
    <property type="entry name" value="Cu-oxidase_2"/>
    <property type="match status" value="1"/>
</dbReference>
<dbReference type="InterPro" id="IPR011706">
    <property type="entry name" value="Cu-oxidase_C"/>
</dbReference>
<dbReference type="PANTHER" id="PTHR11709">
    <property type="entry name" value="MULTI-COPPER OXIDASE"/>
    <property type="match status" value="1"/>
</dbReference>
<feature type="domain" description="Plastocyanin-like" evidence="5">
    <location>
        <begin position="32"/>
        <end position="145"/>
    </location>
</feature>
<comment type="similarity">
    <text evidence="1">Belongs to the multicopper oxidase family.</text>
</comment>
<dbReference type="InterPro" id="IPR001117">
    <property type="entry name" value="Cu-oxidase_2nd"/>
</dbReference>
<dbReference type="Pfam" id="PF07732">
    <property type="entry name" value="Cu-oxidase_3"/>
    <property type="match status" value="1"/>
</dbReference>
<reference evidence="6" key="1">
    <citation type="journal article" date="2017" name="Gigascience">
        <title>The genome draft of coconut (Cocos nucifera).</title>
        <authorList>
            <person name="Xiao Y."/>
            <person name="Xu P."/>
            <person name="Fan H."/>
            <person name="Baudouin L."/>
            <person name="Xia W."/>
            <person name="Bocs S."/>
            <person name="Xu J."/>
            <person name="Li Q."/>
            <person name="Guo A."/>
            <person name="Zhou L."/>
            <person name="Li J."/>
            <person name="Wu Y."/>
            <person name="Ma Z."/>
            <person name="Armero A."/>
            <person name="Issali A.E."/>
            <person name="Liu N."/>
            <person name="Peng M."/>
            <person name="Yang Y."/>
        </authorList>
    </citation>
    <scope>NUCLEOTIDE SEQUENCE</scope>
    <source>
        <tissue evidence="6">Spear leaf of Hainan Tall coconut</tissue>
    </source>
</reference>
<evidence type="ECO:0000256" key="2">
    <source>
        <dbReference type="SAM" id="SignalP"/>
    </source>
</evidence>
<evidence type="ECO:0000259" key="5">
    <source>
        <dbReference type="Pfam" id="PF07732"/>
    </source>
</evidence>
<evidence type="ECO:0000313" key="6">
    <source>
        <dbReference type="EMBL" id="KAG1365571.1"/>
    </source>
</evidence>
<feature type="domain" description="Plastocyanin-like" evidence="3">
    <location>
        <begin position="161"/>
        <end position="301"/>
    </location>
</feature>
<evidence type="ECO:0000259" key="4">
    <source>
        <dbReference type="Pfam" id="PF07731"/>
    </source>
</evidence>
<organism evidence="6 7">
    <name type="scientific">Cocos nucifera</name>
    <name type="common">Coconut palm</name>
    <dbReference type="NCBI Taxonomy" id="13894"/>
    <lineage>
        <taxon>Eukaryota</taxon>
        <taxon>Viridiplantae</taxon>
        <taxon>Streptophyta</taxon>
        <taxon>Embryophyta</taxon>
        <taxon>Tracheophyta</taxon>
        <taxon>Spermatophyta</taxon>
        <taxon>Magnoliopsida</taxon>
        <taxon>Liliopsida</taxon>
        <taxon>Arecaceae</taxon>
        <taxon>Arecoideae</taxon>
        <taxon>Cocoseae</taxon>
        <taxon>Attaleinae</taxon>
        <taxon>Cocos</taxon>
    </lineage>
</organism>
<feature type="domain" description="Plastocyanin-like" evidence="4">
    <location>
        <begin position="381"/>
        <end position="521"/>
    </location>
</feature>
<reference evidence="6" key="2">
    <citation type="submission" date="2019-07" db="EMBL/GenBank/DDBJ databases">
        <authorList>
            <person name="Yang Y."/>
            <person name="Bocs S."/>
            <person name="Baudouin L."/>
        </authorList>
    </citation>
    <scope>NUCLEOTIDE SEQUENCE</scope>
    <source>
        <tissue evidence="6">Spear leaf of Hainan Tall coconut</tissue>
    </source>
</reference>
<dbReference type="InterPro" id="IPR008972">
    <property type="entry name" value="Cupredoxin"/>
</dbReference>
<evidence type="ECO:0000259" key="3">
    <source>
        <dbReference type="Pfam" id="PF00394"/>
    </source>
</evidence>
<protein>
    <submittedName>
        <fullName evidence="6">L-ascorbate oxidase</fullName>
    </submittedName>
</protein>
<dbReference type="Gene3D" id="2.60.40.420">
    <property type="entry name" value="Cupredoxins - blue copper proteins"/>
    <property type="match status" value="3"/>
</dbReference>
<proteinExistence type="inferred from homology"/>
<dbReference type="AlphaFoldDB" id="A0A8K0NAR1"/>
<dbReference type="GO" id="GO:0005507">
    <property type="term" value="F:copper ion binding"/>
    <property type="evidence" value="ECO:0007669"/>
    <property type="project" value="InterPro"/>
</dbReference>
<gene>
    <name evidence="6" type="ORF">COCNU_12G005710</name>
</gene>
<evidence type="ECO:0000313" key="7">
    <source>
        <dbReference type="Proteomes" id="UP000797356"/>
    </source>
</evidence>
<dbReference type="InterPro" id="IPR011707">
    <property type="entry name" value="Cu-oxidase-like_N"/>
</dbReference>
<name>A0A8K0NAR1_COCNU</name>
<dbReference type="Proteomes" id="UP000797356">
    <property type="component" value="Chromosome 12"/>
</dbReference>
<feature type="chain" id="PRO_5035427230" evidence="2">
    <location>
        <begin position="22"/>
        <end position="551"/>
    </location>
</feature>
<evidence type="ECO:0000256" key="1">
    <source>
        <dbReference type="ARBA" id="ARBA00010609"/>
    </source>
</evidence>
<keyword evidence="7" id="KW-1185">Reference proteome</keyword>
<accession>A0A8K0NAR1</accession>
<dbReference type="InterPro" id="IPR045087">
    <property type="entry name" value="Cu-oxidase_fam"/>
</dbReference>
<dbReference type="SUPFAM" id="SSF49503">
    <property type="entry name" value="Cupredoxins"/>
    <property type="match status" value="3"/>
</dbReference>
<dbReference type="GO" id="GO:0016491">
    <property type="term" value="F:oxidoreductase activity"/>
    <property type="evidence" value="ECO:0007669"/>
    <property type="project" value="InterPro"/>
</dbReference>
<comment type="caution">
    <text evidence="6">The sequence shown here is derived from an EMBL/GenBank/DDBJ whole genome shotgun (WGS) entry which is preliminary data.</text>
</comment>
<keyword evidence="2" id="KW-0732">Signal</keyword>
<dbReference type="OrthoDB" id="2121828at2759"/>
<dbReference type="EMBL" id="CM017883">
    <property type="protein sequence ID" value="KAG1365571.1"/>
    <property type="molecule type" value="Genomic_DNA"/>
</dbReference>
<sequence>MSHVTAVFVLVSLLGLSVVLAEDPYLFFTWNITYGSIAPLGIPQKVILINNQFPGPEINCTSNNNIIVNVFNNLDEPFLLTWNGIQNRKNSWMDGTPGTNCPIPPGQNFTYHLQPKDQIGTFFYFPSLGMQKAAGGFGMLRVHSRLLIPVPFPPPAEEFNALAGDWFTRSHKLLARKLDAGRGLGLPNGVLINGRPGRAVAGRDDPPMFTMQAGNVYRFRFCNVGLKTSLNFRIQKHSLKLVEMEGSHTIQNLYDSLDVHVGQCLSVLVAADQAPGDYYLVASTRFTKKVYTATAVLHYAGSNSPPTPVIPEGPSGWAWSFNQWRTFRWNLTASAARPNPQGSYHYGQINITRTIKLSNGHTLVDGKRRHFINGVSHVDPDTPLKLAEYFNLSNPVFRYNLMGDLPPALDAPVTLAPNVITAEFRTFIEIIFENTERSIQSYHLDGYAFFPVGMGPGKWSPESRKRYNLYDTVSRHSIHVFPKSWTTIMLTFDNAGMWNLRSMNWENKYLGQQLYVSVTSPARSLRDEYNMPDNALRCGAVVGLPLPPSYT</sequence>
<dbReference type="Pfam" id="PF00394">
    <property type="entry name" value="Cu-oxidase"/>
    <property type="match status" value="1"/>
</dbReference>
<dbReference type="PANTHER" id="PTHR11709:SF27">
    <property type="entry name" value="OS01G0816700 PROTEIN"/>
    <property type="match status" value="1"/>
</dbReference>